<dbReference type="InterPro" id="IPR036259">
    <property type="entry name" value="MFS_trans_sf"/>
</dbReference>
<protein>
    <submittedName>
        <fullName evidence="6">EOG090X04K8</fullName>
    </submittedName>
</protein>
<dbReference type="PANTHER" id="PTHR12778">
    <property type="entry name" value="SOLUTE CARRIER FAMILY 33 ACETYL-COA TRANSPORTER -RELATED"/>
    <property type="match status" value="1"/>
</dbReference>
<evidence type="ECO:0000256" key="4">
    <source>
        <dbReference type="ARBA" id="ARBA00023136"/>
    </source>
</evidence>
<evidence type="ECO:0000313" key="6">
    <source>
        <dbReference type="EMBL" id="SVE84200.1"/>
    </source>
</evidence>
<dbReference type="PANTHER" id="PTHR12778:SF9">
    <property type="entry name" value="ACETYL-COENZYME A TRANSPORTER 1"/>
    <property type="match status" value="1"/>
</dbReference>
<keyword evidence="3 5" id="KW-1133">Transmembrane helix</keyword>
<feature type="transmembrane region" description="Helical" evidence="5">
    <location>
        <begin position="493"/>
        <end position="511"/>
    </location>
</feature>
<dbReference type="EMBL" id="LR014581">
    <property type="protein sequence ID" value="SVE84200.1"/>
    <property type="molecule type" value="mRNA"/>
</dbReference>
<feature type="transmembrane region" description="Helical" evidence="5">
    <location>
        <begin position="146"/>
        <end position="167"/>
    </location>
</feature>
<evidence type="ECO:0000256" key="2">
    <source>
        <dbReference type="ARBA" id="ARBA00022692"/>
    </source>
</evidence>
<accession>A0A4Y7MRG3</accession>
<evidence type="ECO:0000256" key="3">
    <source>
        <dbReference type="ARBA" id="ARBA00022989"/>
    </source>
</evidence>
<keyword evidence="2 5" id="KW-0812">Transmembrane</keyword>
<evidence type="ECO:0000256" key="5">
    <source>
        <dbReference type="SAM" id="Phobius"/>
    </source>
</evidence>
<gene>
    <name evidence="6" type="primary">EOG090X04K8</name>
</gene>
<proteinExistence type="evidence at transcript level"/>
<feature type="transmembrane region" description="Helical" evidence="5">
    <location>
        <begin position="222"/>
        <end position="248"/>
    </location>
</feature>
<feature type="transmembrane region" description="Helical" evidence="5">
    <location>
        <begin position="386"/>
        <end position="414"/>
    </location>
</feature>
<dbReference type="AlphaFoldDB" id="A0A4Y7MRG3"/>
<dbReference type="GO" id="GO:0008521">
    <property type="term" value="F:acetyl-CoA transmembrane transporter activity"/>
    <property type="evidence" value="ECO:0007669"/>
    <property type="project" value="InterPro"/>
</dbReference>
<dbReference type="InterPro" id="IPR024371">
    <property type="entry name" value="AcetylCoA_trans_1-like"/>
</dbReference>
<evidence type="ECO:0000256" key="1">
    <source>
        <dbReference type="ARBA" id="ARBA00004141"/>
    </source>
</evidence>
<dbReference type="InterPro" id="IPR004752">
    <property type="entry name" value="AmpG_permease/AT-1"/>
</dbReference>
<comment type="subcellular location">
    <subcellularLocation>
        <location evidence="1">Membrane</location>
        <topology evidence="1">Multi-pass membrane protein</topology>
    </subcellularLocation>
</comment>
<keyword evidence="4 5" id="KW-0472">Membrane</keyword>
<dbReference type="GO" id="GO:0035348">
    <property type="term" value="P:acetyl-CoA transmembrane transport"/>
    <property type="evidence" value="ECO:0007669"/>
    <property type="project" value="InterPro"/>
</dbReference>
<feature type="transmembrane region" description="Helical" evidence="5">
    <location>
        <begin position="114"/>
        <end position="134"/>
    </location>
</feature>
<dbReference type="SUPFAM" id="SSF103473">
    <property type="entry name" value="MFS general substrate transporter"/>
    <property type="match status" value="1"/>
</dbReference>
<dbReference type="Gene3D" id="1.20.1250.20">
    <property type="entry name" value="MFS general substrate transporter like domains"/>
    <property type="match status" value="1"/>
</dbReference>
<feature type="transmembrane region" description="Helical" evidence="5">
    <location>
        <begin position="352"/>
        <end position="374"/>
    </location>
</feature>
<name>A0A4Y7MRG3_DAPPU</name>
<feature type="transmembrane region" description="Helical" evidence="5">
    <location>
        <begin position="321"/>
        <end position="340"/>
    </location>
</feature>
<reference evidence="6" key="1">
    <citation type="submission" date="2018-08" db="EMBL/GenBank/DDBJ databases">
        <authorList>
            <person name="Cornetti L."/>
        </authorList>
    </citation>
    <scope>NUCLEOTIDE SEQUENCE</scope>
    <source>
        <strain evidence="6">PA42</strain>
    </source>
</reference>
<dbReference type="OrthoDB" id="6415790at2759"/>
<feature type="transmembrane region" description="Helical" evidence="5">
    <location>
        <begin position="47"/>
        <end position="67"/>
    </location>
</feature>
<sequence>MMRKRAELPSENERSSLIENDESTYQIKEEMKEAPQIWSWKGEGRNIALLFFLYLLQGIPLGLTASIPLMLQNRHVSYKEQAEFSLVFWPFSLKLLWAPIVDSLYSSRMGRRKTWLVPVQYLLGIAMLFLSTKVDQYLDSEGSPNIKMLTIGFFSLNFLAATQDIAVDGWALTMLHRKNVGYASTCNSVGQTAGYFLGYVVFVAFESADFCNKYLRSQPEPFGLLTLSGFLYFWGIVFFITTTFVWLLKREKAPDYNEESTGEDAEHNLSIVESYKLLLKIFKLPAIQWTVVVLLTCKIGFSASDAVTGLKLVEMGVPKAQLALLAVPLVPLQIVLPLFISRYTAGPRPMQVFINAIPYRLMFGFIYAGLVWITPQFQSSDGQFPFYYYLMVVIIYAIHQVAVYSMFVAVMAFFAKVSDPQVGGTYMTLLNTVCNLGGNWPSTLALWSVDALTWKSCHSKDSIIHETNKCRNAAETLECTDGGGQCIVELDGFYVESLICIVIGFLWLRWGRRVIHQLQSKDESAWKVRNN</sequence>
<dbReference type="FunFam" id="1.20.1250.20:FF:000695">
    <property type="entry name" value="Predicted protein"/>
    <property type="match status" value="1"/>
</dbReference>
<feature type="transmembrane region" description="Helical" evidence="5">
    <location>
        <begin position="87"/>
        <end position="105"/>
    </location>
</feature>
<dbReference type="GO" id="GO:0016020">
    <property type="term" value="C:membrane"/>
    <property type="evidence" value="ECO:0007669"/>
    <property type="project" value="UniProtKB-SubCell"/>
</dbReference>
<dbReference type="Pfam" id="PF13000">
    <property type="entry name" value="Acatn"/>
    <property type="match status" value="2"/>
</dbReference>
<organism evidence="6">
    <name type="scientific">Daphnia pulex</name>
    <name type="common">Water flea</name>
    <dbReference type="NCBI Taxonomy" id="6669"/>
    <lineage>
        <taxon>Eukaryota</taxon>
        <taxon>Metazoa</taxon>
        <taxon>Ecdysozoa</taxon>
        <taxon>Arthropoda</taxon>
        <taxon>Crustacea</taxon>
        <taxon>Branchiopoda</taxon>
        <taxon>Diplostraca</taxon>
        <taxon>Cladocera</taxon>
        <taxon>Anomopoda</taxon>
        <taxon>Daphniidae</taxon>
        <taxon>Daphnia</taxon>
    </lineage>
</organism>
<feature type="transmembrane region" description="Helical" evidence="5">
    <location>
        <begin position="179"/>
        <end position="202"/>
    </location>
</feature>